<evidence type="ECO:0000256" key="1">
    <source>
        <dbReference type="SAM" id="MobiDB-lite"/>
    </source>
</evidence>
<keyword evidence="3" id="KW-1185">Reference proteome</keyword>
<evidence type="ECO:0000313" key="3">
    <source>
        <dbReference type="Proteomes" id="UP000676565"/>
    </source>
</evidence>
<name>A0ABS5BUA3_9BACT</name>
<organism evidence="2 3">
    <name type="scientific">Gemmata palustris</name>
    <dbReference type="NCBI Taxonomy" id="2822762"/>
    <lineage>
        <taxon>Bacteria</taxon>
        <taxon>Pseudomonadati</taxon>
        <taxon>Planctomycetota</taxon>
        <taxon>Planctomycetia</taxon>
        <taxon>Gemmatales</taxon>
        <taxon>Gemmataceae</taxon>
        <taxon>Gemmata</taxon>
    </lineage>
</organism>
<comment type="caution">
    <text evidence="2">The sequence shown here is derived from an EMBL/GenBank/DDBJ whole genome shotgun (WGS) entry which is preliminary data.</text>
</comment>
<gene>
    <name evidence="2" type="ORF">J8F10_14350</name>
</gene>
<protein>
    <submittedName>
        <fullName evidence="2">Uncharacterized protein</fullName>
    </submittedName>
</protein>
<dbReference type="EMBL" id="JAGKQQ010000001">
    <property type="protein sequence ID" value="MBP3956458.1"/>
    <property type="molecule type" value="Genomic_DNA"/>
</dbReference>
<evidence type="ECO:0000313" key="2">
    <source>
        <dbReference type="EMBL" id="MBP3956458.1"/>
    </source>
</evidence>
<reference evidence="2 3" key="1">
    <citation type="submission" date="2021-04" db="EMBL/GenBank/DDBJ databases">
        <authorList>
            <person name="Ivanova A."/>
        </authorList>
    </citation>
    <scope>NUCLEOTIDE SEQUENCE [LARGE SCALE GENOMIC DNA]</scope>
    <source>
        <strain evidence="2 3">G18</strain>
    </source>
</reference>
<accession>A0ABS5BUA3</accession>
<sequence>MKKPPAAGSGRKKGSKNRTTVVVKEALEMAFHGLGGVPALIAWAQSSNDNFSLFYEKMWLKLLPTSIDLNRPAPQPHTQPINDPNVLDAALAFDAAVAGTHTHRAGTARPPVPHLGEVPSGLAKPLDAAADEAAAVPTRAPESGQAV</sequence>
<dbReference type="Proteomes" id="UP000676565">
    <property type="component" value="Unassembled WGS sequence"/>
</dbReference>
<feature type="region of interest" description="Disordered" evidence="1">
    <location>
        <begin position="99"/>
        <end position="147"/>
    </location>
</feature>
<proteinExistence type="predicted"/>
<dbReference type="RefSeq" id="WP_210654591.1">
    <property type="nucleotide sequence ID" value="NZ_JAGKQQ010000001.1"/>
</dbReference>